<dbReference type="EMBL" id="JARAKF010000001">
    <property type="protein sequence ID" value="MDU8991266.1"/>
    <property type="molecule type" value="Genomic_DNA"/>
</dbReference>
<sequence>MARANSALVLWETSPVTLCSSPEPGRAIGKGVIARLAQHGATVAINNRVSAADAEQLVAELEKNR</sequence>
<accession>A0ABU3UBM5</accession>
<dbReference type="SUPFAM" id="SSF51735">
    <property type="entry name" value="NAD(P)-binding Rossmann-fold domains"/>
    <property type="match status" value="1"/>
</dbReference>
<name>A0ABU3UBM5_9ACTN</name>
<evidence type="ECO:0000313" key="2">
    <source>
        <dbReference type="Proteomes" id="UP001257627"/>
    </source>
</evidence>
<gene>
    <name evidence="1" type="ORF">PU648_02370</name>
</gene>
<organism evidence="1 2">
    <name type="scientific">Streptomyces mirabilis</name>
    <dbReference type="NCBI Taxonomy" id="68239"/>
    <lineage>
        <taxon>Bacteria</taxon>
        <taxon>Bacillati</taxon>
        <taxon>Actinomycetota</taxon>
        <taxon>Actinomycetes</taxon>
        <taxon>Kitasatosporales</taxon>
        <taxon>Streptomycetaceae</taxon>
        <taxon>Streptomyces</taxon>
    </lineage>
</organism>
<dbReference type="RefSeq" id="WP_316732309.1">
    <property type="nucleotide sequence ID" value="NZ_JARAKF010000001.1"/>
</dbReference>
<dbReference type="Proteomes" id="UP001257627">
    <property type="component" value="Unassembled WGS sequence"/>
</dbReference>
<proteinExistence type="predicted"/>
<protein>
    <recommendedName>
        <fullName evidence="3">Short chain dehydrogenase</fullName>
    </recommendedName>
</protein>
<keyword evidence="2" id="KW-1185">Reference proteome</keyword>
<comment type="caution">
    <text evidence="1">The sequence shown here is derived from an EMBL/GenBank/DDBJ whole genome shotgun (WGS) entry which is preliminary data.</text>
</comment>
<evidence type="ECO:0000313" key="1">
    <source>
        <dbReference type="EMBL" id="MDU8991266.1"/>
    </source>
</evidence>
<evidence type="ECO:0008006" key="3">
    <source>
        <dbReference type="Google" id="ProtNLM"/>
    </source>
</evidence>
<reference evidence="1 2" key="1">
    <citation type="submission" date="2023-02" db="EMBL/GenBank/DDBJ databases">
        <authorList>
            <person name="Maleckis M."/>
        </authorList>
    </citation>
    <scope>NUCLEOTIDE SEQUENCE [LARGE SCALE GENOMIC DNA]</scope>
    <source>
        <strain evidence="1 2">P8-A2</strain>
    </source>
</reference>
<dbReference type="InterPro" id="IPR036291">
    <property type="entry name" value="NAD(P)-bd_dom_sf"/>
</dbReference>